<dbReference type="InterPro" id="IPR036322">
    <property type="entry name" value="WD40_repeat_dom_sf"/>
</dbReference>
<dbReference type="Proteomes" id="UP000730482">
    <property type="component" value="Unassembled WGS sequence"/>
</dbReference>
<dbReference type="SMART" id="SM00320">
    <property type="entry name" value="WD40"/>
    <property type="match status" value="14"/>
</dbReference>
<evidence type="ECO:0000256" key="3">
    <source>
        <dbReference type="PROSITE-ProRule" id="PRU00221"/>
    </source>
</evidence>
<feature type="repeat" description="WD" evidence="3">
    <location>
        <begin position="999"/>
        <end position="1040"/>
    </location>
</feature>
<feature type="repeat" description="WD" evidence="3">
    <location>
        <begin position="915"/>
        <end position="956"/>
    </location>
</feature>
<accession>A0ABS5L286</accession>
<feature type="domain" description="Novel STAND NTPase 1" evidence="4">
    <location>
        <begin position="107"/>
        <end position="496"/>
    </location>
</feature>
<dbReference type="EMBL" id="JAAFYZ010000188">
    <property type="protein sequence ID" value="MBS2552433.1"/>
    <property type="molecule type" value="Genomic_DNA"/>
</dbReference>
<feature type="repeat" description="WD" evidence="3">
    <location>
        <begin position="953"/>
        <end position="986"/>
    </location>
</feature>
<dbReference type="Pfam" id="PF00400">
    <property type="entry name" value="WD40"/>
    <property type="match status" value="13"/>
</dbReference>
<name>A0ABS5L286_9ACTN</name>
<dbReference type="InterPro" id="IPR027417">
    <property type="entry name" value="P-loop_NTPase"/>
</dbReference>
<comment type="caution">
    <text evidence="5">The sequence shown here is derived from an EMBL/GenBank/DDBJ whole genome shotgun (WGS) entry which is preliminary data.</text>
</comment>
<dbReference type="PROSITE" id="PS50294">
    <property type="entry name" value="WD_REPEATS_REGION"/>
    <property type="match status" value="12"/>
</dbReference>
<dbReference type="InterPro" id="IPR049052">
    <property type="entry name" value="nSTAND1"/>
</dbReference>
<evidence type="ECO:0000256" key="2">
    <source>
        <dbReference type="ARBA" id="ARBA00022737"/>
    </source>
</evidence>
<reference evidence="5 6" key="1">
    <citation type="submission" date="2020-02" db="EMBL/GenBank/DDBJ databases">
        <title>Acidophilic actinobacteria isolated from forest soil.</title>
        <authorList>
            <person name="Golinska P."/>
        </authorList>
    </citation>
    <scope>NUCLEOTIDE SEQUENCE [LARGE SCALE GENOMIC DNA]</scope>
    <source>
        <strain evidence="5 6">NL8</strain>
    </source>
</reference>
<dbReference type="InterPro" id="IPR020472">
    <property type="entry name" value="WD40_PAC1"/>
</dbReference>
<feature type="repeat" description="WD" evidence="3">
    <location>
        <begin position="676"/>
        <end position="717"/>
    </location>
</feature>
<feature type="repeat" description="WD" evidence="3">
    <location>
        <begin position="733"/>
        <end position="757"/>
    </location>
</feature>
<dbReference type="PANTHER" id="PTHR22847">
    <property type="entry name" value="WD40 REPEAT PROTEIN"/>
    <property type="match status" value="1"/>
</dbReference>
<feature type="repeat" description="WD" evidence="3">
    <location>
        <begin position="1183"/>
        <end position="1216"/>
    </location>
</feature>
<protein>
    <recommendedName>
        <fullName evidence="4">Novel STAND NTPase 1 domain-containing protein</fullName>
    </recommendedName>
</protein>
<evidence type="ECO:0000256" key="1">
    <source>
        <dbReference type="ARBA" id="ARBA00022574"/>
    </source>
</evidence>
<keyword evidence="2" id="KW-0677">Repeat</keyword>
<dbReference type="Gene3D" id="2.130.10.10">
    <property type="entry name" value="YVTN repeat-like/Quinoprotein amine dehydrogenase"/>
    <property type="match status" value="5"/>
</dbReference>
<dbReference type="Gene3D" id="3.40.50.300">
    <property type="entry name" value="P-loop containing nucleotide triphosphate hydrolases"/>
    <property type="match status" value="1"/>
</dbReference>
<gene>
    <name evidence="5" type="ORF">KGQ19_36830</name>
</gene>
<dbReference type="SUPFAM" id="SSF50993">
    <property type="entry name" value="Peptidase/esterase 'gauge' domain"/>
    <property type="match status" value="1"/>
</dbReference>
<sequence length="1298" mass="138174">MSRSEQPLEGDDSLTAFAADLRTLRAKAGSPPYRRLARLAHYSSTTLADAAGGKRLPSLAVTLAYVRACGAEAEQWEARWHELAAELAGERRRADPEPGPQEDDQCPYAGLSAFEARDARWFFGRERLTDELVARVRSRRFTALFGASGSGKSSLLRAGLLPRVNADANSATDSAGGQGQPALLFTPGPHPLDECAARLAVLAGSSASGLHRQLRDDSRALHLAALQTLLDAPADMDLLVVVDQFEEVFTLCAEDEREQFLKLLLTAAVEPNSRTRVVVGVRADFYPRCAQYPDLVEALRDAQVLVGPMSTEELRRAISGPAAVVDCVVEGALLARIVADAAGQPSALPLISHALQETWRRRRGNTLTVAGYEAAGAIHYALSRTAEATYQELAEDQQRVARGILLRLVALGEGTEDTKRPALRREFDAGETGPVLDALARARLIALDADTVELTHEALLSAWPRLRRWIDEDRAGLLIHQQLTDAAIAWEREAQDTAHLYRGSRLAAATEWAARHHVVPPGERVRQFLAASLRHARRGARIRRTALAALGALALAASFLAVVAFQQRATAQRERDQAIASQLLNEAEQLRGTDPSLAAQMMLASYRVQATSNAYTDLLSTENIPLSHTLTGHAGAVYGAAFASDGRTLATCGKDGTVRLWNVTDSANPRPWGPPVDIHDGGVLAVAFSPGGRTLATADGDGAMQLWNVTDPATPRLWGAALRGPSSHGPSVSVSFSTDGSRLAGASQDGTLQLWNVTDPARPTPLGQPFANGAAVSSATLSPDGRTLAVADADGTVRLWNVTDPARPVLWAAPIPGPATHSIAGQVNTAYAVAFSPDGRTLATGYYDSTVRLWDVTDPARPAPRGPPLVGQTNIVLSMAFSPDGRVLASGGYDHTVWLWNVTDLAHPVALGQPLLGHSSIVNQVAFSPNGHLLATAADDGTTRLWSLPKTRLVAHSSDVNGVAFSPDGRTLASVSSDGTARLWNLADPADPVPWGPPLTGHTSSIVRVAFSRDGRTLATAARDNTVRLWNVTDPARATALNPPLTGPTGYMLTVAFSPDGRTLAGSGADYSIRLWDATDPAHPRALAPPLAGHHNYVFWLTFNPRGTVLASGGADDTLRLWNLADPAHPAAWGNGAVAGTDGILAGVFTHDGSVLITGEVDHSIRFWHVADPRHPTMFGQVLTGHTSYVYWVGLSPDGRTLISTSDDGTIRLWNVTDLAHPTAIGGPVADHTGPIDNAALSPDGRILATASDDRTVHLTDLDVTYAIDRVCAATGDALTPAVWARYLPTVAYARPCP</sequence>
<evidence type="ECO:0000259" key="4">
    <source>
        <dbReference type="Pfam" id="PF20703"/>
    </source>
</evidence>
<dbReference type="Pfam" id="PF20703">
    <property type="entry name" value="nSTAND1"/>
    <property type="match status" value="1"/>
</dbReference>
<dbReference type="SUPFAM" id="SSF52540">
    <property type="entry name" value="P-loop containing nucleoside triphosphate hydrolases"/>
    <property type="match status" value="1"/>
</dbReference>
<feature type="repeat" description="WD" evidence="3">
    <location>
        <begin position="823"/>
        <end position="856"/>
    </location>
</feature>
<keyword evidence="6" id="KW-1185">Reference proteome</keyword>
<evidence type="ECO:0000313" key="6">
    <source>
        <dbReference type="Proteomes" id="UP000730482"/>
    </source>
</evidence>
<dbReference type="InterPro" id="IPR019775">
    <property type="entry name" value="WD40_repeat_CS"/>
</dbReference>
<feature type="repeat" description="WD" evidence="3">
    <location>
        <begin position="869"/>
        <end position="902"/>
    </location>
</feature>
<feature type="repeat" description="WD" evidence="3">
    <location>
        <begin position="630"/>
        <end position="671"/>
    </location>
</feature>
<dbReference type="InterPro" id="IPR001680">
    <property type="entry name" value="WD40_rpt"/>
</dbReference>
<dbReference type="InterPro" id="IPR015943">
    <property type="entry name" value="WD40/YVTN_repeat-like_dom_sf"/>
</dbReference>
<dbReference type="SUPFAM" id="SSF50978">
    <property type="entry name" value="WD40 repeat-like"/>
    <property type="match status" value="2"/>
</dbReference>
<feature type="repeat" description="WD" evidence="3">
    <location>
        <begin position="769"/>
        <end position="802"/>
    </location>
</feature>
<dbReference type="PANTHER" id="PTHR22847:SF637">
    <property type="entry name" value="WD REPEAT DOMAIN 5B"/>
    <property type="match status" value="1"/>
</dbReference>
<keyword evidence="1 3" id="KW-0853">WD repeat</keyword>
<feature type="repeat" description="WD" evidence="3">
    <location>
        <begin position="1229"/>
        <end position="1263"/>
    </location>
</feature>
<dbReference type="PROSITE" id="PS00678">
    <property type="entry name" value="WD_REPEATS_1"/>
    <property type="match status" value="9"/>
</dbReference>
<dbReference type="CDD" id="cd00200">
    <property type="entry name" value="WD40"/>
    <property type="match status" value="2"/>
</dbReference>
<dbReference type="PROSITE" id="PS50082">
    <property type="entry name" value="WD_REPEATS_2"/>
    <property type="match status" value="13"/>
</dbReference>
<organism evidence="5 6">
    <name type="scientific">Catenulispora pinistramenti</name>
    <dbReference type="NCBI Taxonomy" id="2705254"/>
    <lineage>
        <taxon>Bacteria</taxon>
        <taxon>Bacillati</taxon>
        <taxon>Actinomycetota</taxon>
        <taxon>Actinomycetes</taxon>
        <taxon>Catenulisporales</taxon>
        <taxon>Catenulisporaceae</taxon>
        <taxon>Catenulispora</taxon>
    </lineage>
</organism>
<proteinExistence type="predicted"/>
<dbReference type="RefSeq" id="WP_212018003.1">
    <property type="nucleotide sequence ID" value="NZ_JAAFYZ010000188.1"/>
</dbReference>
<feature type="repeat" description="WD" evidence="3">
    <location>
        <begin position="1045"/>
        <end position="1077"/>
    </location>
</feature>
<feature type="repeat" description="WD" evidence="3">
    <location>
        <begin position="1091"/>
        <end position="1124"/>
    </location>
</feature>
<dbReference type="PRINTS" id="PR00320">
    <property type="entry name" value="GPROTEINBRPT"/>
</dbReference>
<evidence type="ECO:0000313" key="5">
    <source>
        <dbReference type="EMBL" id="MBS2552433.1"/>
    </source>
</evidence>